<dbReference type="InterPro" id="IPR001696">
    <property type="entry name" value="Na_channel_asu"/>
</dbReference>
<feature type="transmembrane region" description="Helical" evidence="16">
    <location>
        <begin position="1469"/>
        <end position="1497"/>
    </location>
</feature>
<dbReference type="Gene3D" id="1.10.287.70">
    <property type="match status" value="4"/>
</dbReference>
<dbReference type="PANTHER" id="PTHR10037">
    <property type="entry name" value="VOLTAGE-GATED CATION CHANNEL CALCIUM AND SODIUM"/>
    <property type="match status" value="1"/>
</dbReference>
<keyword evidence="3 16" id="KW-0894">Sodium channel</keyword>
<dbReference type="Gene3D" id="1.10.238.10">
    <property type="entry name" value="EF-hand"/>
    <property type="match status" value="1"/>
</dbReference>
<sequence>MDDSKTSFSPFKPFSEDSYKALLEREALLKERELHRARHAQDAHLVDGELKFGAQDDEDSLPPVNPQLKEGCLLSSEFGRFPSRLLGIPIEEIDPGVRDKTFVVIGQRFGKKPIYRFSATSSLCIFAPYNKLRKFMLRLLVNQFFDLVIFLTIIANCVFLAGGSNATSNAEQIEYIFLGIYTTECVIKIIARGFIMNKHTYLRDPWNWLDFIVIMTAYITILVQYSAHDLPSVNVQGLRTFRVLRALKTVSIVPGLKTMVSALLRAFKMLFEVILLTFFCLMVFSMFGLQIYMGSFRNKCVKNITGYRNNPSETYEDYYAAWIRNQENWYQEDEEYVLCGNLTGSGLCPADYICLPDIGDNPRFGYLSFDHFGWALLTSFQLITLDFWEDIYNKAIRATGPWNVIFFIIVIFFGSFYLINLMLAVVSMSYEEEAVSAGKEKEREKKEKARKKHNAVYDFKPKRHSARKSMMKHFDISKSKSSGPSDSSTTSSAENKSNNNLLEDVQESESRTSAVDPNSDNMTSTGFMSVQLSHKKDTEKTLESYDSVLIIKADALLDPDIGPLVGQVIDRNCNCCEKWMCLYVPFLKMQNYFYVFVTDPLFDLIITFCIFINTLLLSLEHHDQSSALTITLSISNMIFTMIFTLEAVCKIVGLGKYYFLVGWNIFDLLIAIASLLDLSLEQVDGLNVLRTFRLLRVFKLAQSWPTMRLLLTIIVSTLGALGNLCLILAIVIYIFAVIGLQLFQTQYTEQAFGADKPRWNFQDFYHSMLMIFRVLCGEWIEPLYDCMQASSEICMVVFLPALVLGNFVVLNLFLALLLNAFASDSLDKHRDSSTERSKLMEGFERLRQLLCCCFSCPNGKVTPSSNTKELASKGKEDTFKEVNKKVDYEEMELGNVNRSADEDSVDQETERPRRVSKQPLRLLPISSFKSAIENSKRSINISNNSTKGYGSDLDEIASGTATAYPPDEQDLSKTAPNCLPNWLRSYCSGLDSFNESSFGKSWALLRLKVKKVVDHRFFEFFILVIIIGSSLSLAFEDIYLPQRKQMQNYLNICNIVFSILFTMEMMLKWLGLGLTEYFTNFWTILDFFIVFTSMLSLIGDQIGLGNVDVFRSLRTLRSLRPLRAISRWQGMKIVVNALMNAIPAIINVFLVCMVFWLIFSIMGVQFFKGKFFKCVNKTTGETIVSDVIDTKSDCLVNRTDTMWENSNVNFDNAANGFLALFQVATFEGWMEIMADAVDATDVDYVPRRESNQIAYLYFVVFVIFGSFFSMNLFIGVIIDNFNVLKKKYEGSYLDAFLTQSQRNYYNTLKKLGKKKPQKTIKRPKNKFQLFFYNLAMSSKFELSIVVLIFLNMVNMAIEHFHQSQAVSEVLEMINVIFTVIFTMEAMVKIIGLRHHYFRFLWNLFDFVIVSVSLLVLWSRYFKPNQSSDDIIQKILDNMFVTPTLLRVIRVFRIGRILRIIKSAKGIRKLLFALIISLPAIFNIGALLFLIMYMYAIIGMSSFNRVKINGVFTEIINFQTFGNSFMLLLRLATSAGWNDILDALLIQSPYCDTHQYLVPGSDVPITATGGDCGTPLLAIPYMVSYIIIVWLIVINMYIAVILENFSQAHEQEELGITEYDFDMFYVTWEKYDPLATQFIRFDQLANFVGELEQPLQLPKPNEIALVSFNIPIMEGEKMHCLDILIALVRNVLNEVEESEELKTLKEQMEAKFAEQFPARVNITVKSSTLQRKKEDVAARTLQRAWRSYKAHKAMRNITALAVQLKIRKASNAGLRTRSEAIRSLDAHLNTALSNYFKNLDHNVVDANISQNAVHDFESNQHS</sequence>
<feature type="transmembrane region" description="Helical" evidence="16">
    <location>
        <begin position="797"/>
        <end position="822"/>
    </location>
</feature>
<dbReference type="FunFam" id="1.20.120.350:FF:000068">
    <property type="entry name" value="Sodium channel protein"/>
    <property type="match status" value="1"/>
</dbReference>
<evidence type="ECO:0000256" key="16">
    <source>
        <dbReference type="RuleBase" id="RU361132"/>
    </source>
</evidence>
<comment type="function">
    <text evidence="16">Mediates the voltage-dependent sodium ion permeability of excitable membranes. Assuming opened or closed conformations in response to the voltage difference across the membrane, the protein forms a sodium-selective channel through which Na(+) ions may pass in accordance with their electrochemical gradient.</text>
</comment>
<name>A0A2C9MAI3_BIOGL</name>
<dbReference type="FunFam" id="1.20.120.350:FF:000075">
    <property type="entry name" value="Sodium channel protein"/>
    <property type="match status" value="1"/>
</dbReference>
<proteinExistence type="inferred from homology"/>
<dbReference type="PRINTS" id="PR00170">
    <property type="entry name" value="NACHANNEL"/>
</dbReference>
<dbReference type="STRING" id="6526.A0A2C9MAI3"/>
<feature type="domain" description="Ion transport" evidence="18">
    <location>
        <begin position="1339"/>
        <end position="1611"/>
    </location>
</feature>
<dbReference type="Pfam" id="PF00520">
    <property type="entry name" value="Ion_trans"/>
    <property type="match status" value="4"/>
</dbReference>
<dbReference type="InterPro" id="IPR043203">
    <property type="entry name" value="VGCC_Ca_Na"/>
</dbReference>
<feature type="transmembrane region" description="Helical" evidence="16">
    <location>
        <begin position="1399"/>
        <end position="1418"/>
    </location>
</feature>
<evidence type="ECO:0000256" key="12">
    <source>
        <dbReference type="ARBA" id="ARBA00023157"/>
    </source>
</evidence>
<feature type="transmembrane region" description="Helical" evidence="16">
    <location>
        <begin position="1254"/>
        <end position="1278"/>
    </location>
</feature>
<dbReference type="GO" id="GO:0005248">
    <property type="term" value="F:voltage-gated sodium channel activity"/>
    <property type="evidence" value="ECO:0007669"/>
    <property type="project" value="InterPro"/>
</dbReference>
<evidence type="ECO:0000313" key="20">
    <source>
        <dbReference type="Proteomes" id="UP000076420"/>
    </source>
</evidence>
<comment type="subcellular location">
    <subcellularLocation>
        <location evidence="1 16">Cell membrane</location>
        <topology evidence="1 16">Multi-pass membrane protein</topology>
    </subcellularLocation>
</comment>
<evidence type="ECO:0000256" key="2">
    <source>
        <dbReference type="ARBA" id="ARBA00022448"/>
    </source>
</evidence>
<keyword evidence="8 16" id="KW-1133">Transmembrane helix</keyword>
<dbReference type="CDD" id="cd13433">
    <property type="entry name" value="Na_channel_gate"/>
    <property type="match status" value="1"/>
</dbReference>
<feature type="region of interest" description="Disordered" evidence="17">
    <location>
        <begin position="892"/>
        <end position="916"/>
    </location>
</feature>
<feature type="transmembrane region" description="Helical" evidence="16">
    <location>
        <begin position="1582"/>
        <end position="1601"/>
    </location>
</feature>
<feature type="domain" description="Ion transport" evidence="18">
    <location>
        <begin position="600"/>
        <end position="824"/>
    </location>
</feature>
<keyword evidence="2 16" id="KW-0813">Transport</keyword>
<reference evidence="19" key="1">
    <citation type="submission" date="2020-05" db="UniProtKB">
        <authorList>
            <consortium name="EnsemblMetazoa"/>
        </authorList>
    </citation>
    <scope>IDENTIFICATION</scope>
    <source>
        <strain evidence="19">BB02</strain>
    </source>
</reference>
<evidence type="ECO:0000256" key="4">
    <source>
        <dbReference type="ARBA" id="ARBA00022475"/>
    </source>
</evidence>
<evidence type="ECO:0000256" key="14">
    <source>
        <dbReference type="ARBA" id="ARBA00023201"/>
    </source>
</evidence>
<evidence type="ECO:0000256" key="15">
    <source>
        <dbReference type="ARBA" id="ARBA00023303"/>
    </source>
</evidence>
<accession>A0A2C9MAI3</accession>
<keyword evidence="7 16" id="KW-0851">Voltage-gated channel</keyword>
<feature type="transmembrane region" description="Helical" evidence="16">
    <location>
        <begin position="139"/>
        <end position="163"/>
    </location>
</feature>
<feature type="transmembrane region" description="Helical" evidence="16">
    <location>
        <begin position="625"/>
        <end position="645"/>
    </location>
</feature>
<dbReference type="Gene3D" id="1.20.120.350">
    <property type="entry name" value="Voltage-gated potassium channels. Chain C"/>
    <property type="match status" value="4"/>
</dbReference>
<dbReference type="FunFam" id="1.20.120.350:FF:000009">
    <property type="entry name" value="Voltage-dependent T-type calcium channel subunit alpha"/>
    <property type="match status" value="1"/>
</dbReference>
<feature type="transmembrane region" description="Helical" evidence="16">
    <location>
        <begin position="404"/>
        <end position="426"/>
    </location>
</feature>
<feature type="transmembrane region" description="Helical" evidence="16">
    <location>
        <begin position="657"/>
        <end position="676"/>
    </location>
</feature>
<feature type="compositionally biased region" description="Polar residues" evidence="17">
    <location>
        <begin position="511"/>
        <end position="525"/>
    </location>
</feature>
<keyword evidence="14 16" id="KW-0739">Sodium transport</keyword>
<feature type="transmembrane region" description="Helical" evidence="16">
    <location>
        <begin position="709"/>
        <end position="736"/>
    </location>
</feature>
<evidence type="ECO:0000256" key="7">
    <source>
        <dbReference type="ARBA" id="ARBA00022882"/>
    </source>
</evidence>
<keyword evidence="4" id="KW-1003">Cell membrane</keyword>
<evidence type="ECO:0000256" key="5">
    <source>
        <dbReference type="ARBA" id="ARBA00022692"/>
    </source>
</evidence>
<feature type="transmembrane region" description="Helical" evidence="16">
    <location>
        <begin position="1430"/>
        <end position="1448"/>
    </location>
</feature>
<dbReference type="GO" id="GO:0086010">
    <property type="term" value="P:membrane depolarization during action potential"/>
    <property type="evidence" value="ECO:0007669"/>
    <property type="project" value="TreeGrafter"/>
</dbReference>
<dbReference type="RefSeq" id="XP_013081899.2">
    <property type="nucleotide sequence ID" value="XM_013226445.2"/>
</dbReference>
<keyword evidence="11 16" id="KW-0472">Membrane</keyword>
<evidence type="ECO:0000256" key="11">
    <source>
        <dbReference type="ARBA" id="ARBA00023136"/>
    </source>
</evidence>
<dbReference type="GO" id="GO:0019228">
    <property type="term" value="P:neuronal action potential"/>
    <property type="evidence" value="ECO:0007669"/>
    <property type="project" value="TreeGrafter"/>
</dbReference>
<feature type="transmembrane region" description="Helical" evidence="16">
    <location>
        <begin position="1048"/>
        <end position="1067"/>
    </location>
</feature>
<evidence type="ECO:0000256" key="3">
    <source>
        <dbReference type="ARBA" id="ARBA00022461"/>
    </source>
</evidence>
<keyword evidence="5 16" id="KW-0812">Transmembrane</keyword>
<dbReference type="KEGG" id="bgt:106067280"/>
<dbReference type="SUPFAM" id="SSF81324">
    <property type="entry name" value="Voltage-gated potassium channels"/>
    <property type="match status" value="4"/>
</dbReference>
<evidence type="ECO:0000256" key="13">
    <source>
        <dbReference type="ARBA" id="ARBA00023180"/>
    </source>
</evidence>
<dbReference type="VEuPathDB" id="VectorBase:BGLAX_030994"/>
<dbReference type="InterPro" id="IPR044564">
    <property type="entry name" value="Na_chnl_inactivation_gate"/>
</dbReference>
<feature type="transmembrane region" description="Helical" evidence="16">
    <location>
        <begin position="1087"/>
        <end position="1113"/>
    </location>
</feature>
<feature type="transmembrane region" description="Helical" evidence="16">
    <location>
        <begin position="1133"/>
        <end position="1159"/>
    </location>
</feature>
<comment type="similarity">
    <text evidence="16">Belongs to the sodium channel (TC 1.A.1.10) family.</text>
</comment>
<dbReference type="FunFam" id="1.10.287.70:FF:000046">
    <property type="entry name" value="Sodium channel protein"/>
    <property type="match status" value="1"/>
</dbReference>
<dbReference type="Gene3D" id="1.20.5.1190">
    <property type="entry name" value="iswi atpase"/>
    <property type="match status" value="1"/>
</dbReference>
<comment type="caution">
    <text evidence="16">Lacks conserved residue(s) required for the propagation of feature annotation.</text>
</comment>
<dbReference type="OrthoDB" id="2984333at2759"/>
<dbReference type="Proteomes" id="UP000076420">
    <property type="component" value="Unassembled WGS sequence"/>
</dbReference>
<dbReference type="InterPro" id="IPR027359">
    <property type="entry name" value="Volt_channel_dom_sf"/>
</dbReference>
<feature type="transmembrane region" description="Helical" evidence="16">
    <location>
        <begin position="592"/>
        <end position="619"/>
    </location>
</feature>
<dbReference type="InterPro" id="IPR005821">
    <property type="entry name" value="Ion_trans_dom"/>
</dbReference>
<organism evidence="19 20">
    <name type="scientific">Biomphalaria glabrata</name>
    <name type="common">Bloodfluke planorb</name>
    <name type="synonym">Freshwater snail</name>
    <dbReference type="NCBI Taxonomy" id="6526"/>
    <lineage>
        <taxon>Eukaryota</taxon>
        <taxon>Metazoa</taxon>
        <taxon>Spiralia</taxon>
        <taxon>Lophotrochozoa</taxon>
        <taxon>Mollusca</taxon>
        <taxon>Gastropoda</taxon>
        <taxon>Heterobranchia</taxon>
        <taxon>Euthyneura</taxon>
        <taxon>Panpulmonata</taxon>
        <taxon>Hygrophila</taxon>
        <taxon>Lymnaeoidea</taxon>
        <taxon>Planorbidae</taxon>
        <taxon>Biomphalaria</taxon>
    </lineage>
</organism>
<evidence type="ECO:0000256" key="1">
    <source>
        <dbReference type="ARBA" id="ARBA00004651"/>
    </source>
</evidence>
<keyword evidence="9 16" id="KW-0915">Sodium</keyword>
<dbReference type="VEuPathDB" id="VectorBase:BGLB040384"/>
<evidence type="ECO:0000256" key="10">
    <source>
        <dbReference type="ARBA" id="ARBA00023065"/>
    </source>
</evidence>
<dbReference type="GO" id="GO:0001518">
    <property type="term" value="C:voltage-gated sodium channel complex"/>
    <property type="evidence" value="ECO:0007669"/>
    <property type="project" value="UniProtKB-UniRule"/>
</dbReference>
<feature type="transmembrane region" description="Helical" evidence="16">
    <location>
        <begin position="1369"/>
        <end position="1387"/>
    </location>
</feature>
<feature type="region of interest" description="Disordered" evidence="17">
    <location>
        <begin position="474"/>
        <end position="525"/>
    </location>
</feature>
<feature type="transmembrane region" description="Helical" evidence="16">
    <location>
        <begin position="207"/>
        <end position="227"/>
    </location>
</feature>
<dbReference type="FunFam" id="1.10.287.70:FF:000001">
    <property type="entry name" value="Sodium channel protein"/>
    <property type="match status" value="1"/>
</dbReference>
<feature type="domain" description="Ion transport" evidence="18">
    <location>
        <begin position="143"/>
        <end position="434"/>
    </location>
</feature>
<dbReference type="EnsemblMetazoa" id="BGLB040384-RA">
    <property type="protein sequence ID" value="BGLB040384-PA"/>
    <property type="gene ID" value="BGLB040384"/>
</dbReference>
<keyword evidence="10 16" id="KW-0406">Ion transport</keyword>
<feature type="transmembrane region" description="Helical" evidence="16">
    <location>
        <begin position="269"/>
        <end position="289"/>
    </location>
</feature>
<feature type="transmembrane region" description="Helical" evidence="16">
    <location>
        <begin position="1017"/>
        <end position="1036"/>
    </location>
</feature>
<evidence type="ECO:0000313" key="19">
    <source>
        <dbReference type="EnsemblMetazoa" id="BGLB040384-PA"/>
    </source>
</evidence>
<feature type="transmembrane region" description="Helical" evidence="16">
    <location>
        <begin position="1329"/>
        <end position="1349"/>
    </location>
</feature>
<feature type="compositionally biased region" description="Low complexity" evidence="17">
    <location>
        <begin position="479"/>
        <end position="500"/>
    </location>
</feature>
<evidence type="ECO:0000256" key="8">
    <source>
        <dbReference type="ARBA" id="ARBA00022989"/>
    </source>
</evidence>
<evidence type="ECO:0000259" key="18">
    <source>
        <dbReference type="Pfam" id="PF00520"/>
    </source>
</evidence>
<evidence type="ECO:0000256" key="9">
    <source>
        <dbReference type="ARBA" id="ARBA00023053"/>
    </source>
</evidence>
<evidence type="ECO:0000256" key="6">
    <source>
        <dbReference type="ARBA" id="ARBA00022737"/>
    </source>
</evidence>
<evidence type="ECO:0000256" key="17">
    <source>
        <dbReference type="SAM" id="MobiDB-lite"/>
    </source>
</evidence>
<keyword evidence="12" id="KW-1015">Disulfide bond</keyword>
<feature type="transmembrane region" description="Helical" evidence="16">
    <location>
        <begin position="175"/>
        <end position="195"/>
    </location>
</feature>
<keyword evidence="6" id="KW-0677">Repeat</keyword>
<keyword evidence="15 16" id="KW-0407">Ion channel</keyword>
<protein>
    <recommendedName>
        <fullName evidence="16">Sodium channel protein</fullName>
    </recommendedName>
</protein>
<dbReference type="PANTHER" id="PTHR10037:SF62">
    <property type="entry name" value="SODIUM CHANNEL PROTEIN 60E"/>
    <property type="match status" value="1"/>
</dbReference>
<gene>
    <name evidence="19" type="primary">106067280</name>
</gene>
<feature type="domain" description="Ion transport" evidence="18">
    <location>
        <begin position="1015"/>
        <end position="1287"/>
    </location>
</feature>
<keyword evidence="13" id="KW-0325">Glycoprotein</keyword>